<evidence type="ECO:0000256" key="2">
    <source>
        <dbReference type="HAMAP-Rule" id="MF_00274"/>
    </source>
</evidence>
<dbReference type="Gene3D" id="3.30.1310.10">
    <property type="entry name" value="Nucleoid-associated protein YbaB-like domain"/>
    <property type="match status" value="1"/>
</dbReference>
<dbReference type="STRING" id="1249552.PS2015_1472"/>
<dbReference type="Pfam" id="PF02575">
    <property type="entry name" value="YbaB_DNA_bd"/>
    <property type="match status" value="1"/>
</dbReference>
<keyword evidence="5" id="KW-1185">Reference proteome</keyword>
<dbReference type="RefSeq" id="WP_058021598.1">
    <property type="nucleotide sequence ID" value="NZ_CP013189.1"/>
</dbReference>
<dbReference type="HAMAP" id="MF_00274">
    <property type="entry name" value="DNA_YbaB_EbfC"/>
    <property type="match status" value="1"/>
</dbReference>
<evidence type="ECO:0000256" key="1">
    <source>
        <dbReference type="ARBA" id="ARBA00023125"/>
    </source>
</evidence>
<evidence type="ECO:0000313" key="5">
    <source>
        <dbReference type="Proteomes" id="UP000065641"/>
    </source>
</evidence>
<keyword evidence="3" id="KW-0175">Coiled coil</keyword>
<evidence type="ECO:0000256" key="3">
    <source>
        <dbReference type="SAM" id="Coils"/>
    </source>
</evidence>
<dbReference type="PATRIC" id="fig|1249552.3.peg.1476"/>
<dbReference type="OrthoDB" id="9808738at2"/>
<feature type="coiled-coil region" evidence="3">
    <location>
        <begin position="6"/>
        <end position="33"/>
    </location>
</feature>
<dbReference type="Proteomes" id="UP000065641">
    <property type="component" value="Chromosome"/>
</dbReference>
<dbReference type="SUPFAM" id="SSF82607">
    <property type="entry name" value="YbaB-like"/>
    <property type="match status" value="1"/>
</dbReference>
<comment type="subcellular location">
    <subcellularLocation>
        <location evidence="2">Cytoplasm</location>
        <location evidence="2">Nucleoid</location>
    </subcellularLocation>
</comment>
<accession>A0A0S2KCU8</accession>
<comment type="subunit">
    <text evidence="2">Homodimer.</text>
</comment>
<dbReference type="PIRSF" id="PIRSF004555">
    <property type="entry name" value="UCP004555"/>
    <property type="match status" value="1"/>
</dbReference>
<dbReference type="KEGG" id="pspi:PS2015_1472"/>
<keyword evidence="1 2" id="KW-0238">DNA-binding</keyword>
<dbReference type="InterPro" id="IPR036894">
    <property type="entry name" value="YbaB-like_sf"/>
</dbReference>
<protein>
    <recommendedName>
        <fullName evidence="2">Nucleoid-associated protein PS2015_1472</fullName>
    </recommendedName>
</protein>
<gene>
    <name evidence="4" type="ORF">PS2015_1472</name>
</gene>
<comment type="similarity">
    <text evidence="2">Belongs to the YbaB/EbfC family.</text>
</comment>
<keyword evidence="2" id="KW-0963">Cytoplasm</keyword>
<dbReference type="GO" id="GO:0003677">
    <property type="term" value="F:DNA binding"/>
    <property type="evidence" value="ECO:0007669"/>
    <property type="project" value="UniProtKB-UniRule"/>
</dbReference>
<organism evidence="4 5">
    <name type="scientific">Pseudohongiella spirulinae</name>
    <dbReference type="NCBI Taxonomy" id="1249552"/>
    <lineage>
        <taxon>Bacteria</taxon>
        <taxon>Pseudomonadati</taxon>
        <taxon>Pseudomonadota</taxon>
        <taxon>Gammaproteobacteria</taxon>
        <taxon>Pseudomonadales</taxon>
        <taxon>Pseudohongiellaceae</taxon>
        <taxon>Pseudohongiella</taxon>
    </lineage>
</organism>
<dbReference type="GO" id="GO:0005829">
    <property type="term" value="C:cytosol"/>
    <property type="evidence" value="ECO:0007669"/>
    <property type="project" value="TreeGrafter"/>
</dbReference>
<sequence>MSELNINELMQQAKKMQEQMQKAQEEAAKRSVTGESGAGLVKIELGGRYDARRVELSDDLMNEEKEIIEDLIVAAINDAVKKLEDGNKDSLSQMASGLKLPEGFRFPF</sequence>
<dbReference type="EMBL" id="CP013189">
    <property type="protein sequence ID" value="ALO46129.1"/>
    <property type="molecule type" value="Genomic_DNA"/>
</dbReference>
<proteinExistence type="inferred from homology"/>
<reference evidence="4 5" key="1">
    <citation type="submission" date="2015-11" db="EMBL/GenBank/DDBJ databases">
        <authorList>
            <person name="Zhang Y."/>
            <person name="Guo Z."/>
        </authorList>
    </citation>
    <scope>NUCLEOTIDE SEQUENCE [LARGE SCALE GENOMIC DNA]</scope>
    <source>
        <strain evidence="4 5">KCTC 32221</strain>
    </source>
</reference>
<evidence type="ECO:0000313" key="4">
    <source>
        <dbReference type="EMBL" id="ALO46129.1"/>
    </source>
</evidence>
<dbReference type="GO" id="GO:0043590">
    <property type="term" value="C:bacterial nucleoid"/>
    <property type="evidence" value="ECO:0007669"/>
    <property type="project" value="UniProtKB-UniRule"/>
</dbReference>
<dbReference type="AlphaFoldDB" id="A0A0S2KCU8"/>
<dbReference type="NCBIfam" id="TIGR00103">
    <property type="entry name" value="DNA_YbaB_EbfC"/>
    <property type="match status" value="1"/>
</dbReference>
<dbReference type="InterPro" id="IPR004401">
    <property type="entry name" value="YbaB/EbfC"/>
</dbReference>
<comment type="function">
    <text evidence="2">Binds to DNA and alters its conformation. May be involved in regulation of gene expression, nucleoid organization and DNA protection.</text>
</comment>
<name>A0A0S2KCU8_9GAMM</name>
<dbReference type="PANTHER" id="PTHR33449">
    <property type="entry name" value="NUCLEOID-ASSOCIATED PROTEIN YBAB"/>
    <property type="match status" value="1"/>
</dbReference>
<dbReference type="PANTHER" id="PTHR33449:SF1">
    <property type="entry name" value="NUCLEOID-ASSOCIATED PROTEIN YBAB"/>
    <property type="match status" value="1"/>
</dbReference>